<keyword evidence="1" id="KW-0812">Transmembrane</keyword>
<evidence type="ECO:0000259" key="2">
    <source>
        <dbReference type="Pfam" id="PF18082"/>
    </source>
</evidence>
<gene>
    <name evidence="4" type="ORF">A8709_10230</name>
</gene>
<reference evidence="5" key="1">
    <citation type="submission" date="2016-05" db="EMBL/GenBank/DDBJ databases">
        <title>Paenibacillus oryzae. sp. nov., isolated from the rice root.</title>
        <authorList>
            <person name="Zhang J."/>
            <person name="Zhang X."/>
        </authorList>
    </citation>
    <scope>NUCLEOTIDE SEQUENCE [LARGE SCALE GENOMIC DNA]</scope>
    <source>
        <strain evidence="5">KCTC13222</strain>
    </source>
</reference>
<evidence type="ECO:0000313" key="4">
    <source>
        <dbReference type="EMBL" id="OCT15988.1"/>
    </source>
</evidence>
<comment type="caution">
    <text evidence="4">The sequence shown here is derived from an EMBL/GenBank/DDBJ whole genome shotgun (WGS) entry which is preliminary data.</text>
</comment>
<dbReference type="InterPro" id="IPR041273">
    <property type="entry name" value="NAT_N"/>
</dbReference>
<proteinExistence type="predicted"/>
<feature type="domain" description="N-acyltransferase N-terminal" evidence="2">
    <location>
        <begin position="6"/>
        <end position="133"/>
    </location>
</feature>
<dbReference type="Proteomes" id="UP000093309">
    <property type="component" value="Unassembled WGS sequence"/>
</dbReference>
<evidence type="ECO:0000256" key="1">
    <source>
        <dbReference type="SAM" id="Phobius"/>
    </source>
</evidence>
<keyword evidence="5" id="KW-1185">Reference proteome</keyword>
<dbReference type="Pfam" id="PF18082">
    <property type="entry name" value="NAT_N"/>
    <property type="match status" value="1"/>
</dbReference>
<evidence type="ECO:0000313" key="5">
    <source>
        <dbReference type="Proteomes" id="UP000093309"/>
    </source>
</evidence>
<dbReference type="STRING" id="512399.A8709_10230"/>
<name>A0A1C1A606_9BACL</name>
<dbReference type="InterPro" id="IPR041644">
    <property type="entry name" value="GNAT_C"/>
</dbReference>
<evidence type="ECO:0000259" key="3">
    <source>
        <dbReference type="Pfam" id="PF18164"/>
    </source>
</evidence>
<dbReference type="RefSeq" id="WP_065851491.1">
    <property type="nucleotide sequence ID" value="NZ_LYPC01000012.1"/>
</dbReference>
<keyword evidence="1" id="KW-1133">Transmembrane helix</keyword>
<accession>A0A1C1A606</accession>
<dbReference type="Gene3D" id="3.40.630.120">
    <property type="match status" value="1"/>
</dbReference>
<protein>
    <submittedName>
        <fullName evidence="4">Uncharacterized protein</fullName>
    </submittedName>
</protein>
<feature type="domain" description="GNAT-like C-terminal" evidence="3">
    <location>
        <begin position="136"/>
        <end position="362"/>
    </location>
</feature>
<sequence>MHRIDIVKINEYLQIDDFNLNLILKCLDEIHQLPILQEQLLIAKHQIFMENQFDLSDELKAIVENNLQGANFFPLIVLLEKFDDVLKFYSKHNLPKEILHHTFSDVNLWIRNYKERYQKDGFEEIRWLKNHFKNEIFRLGRLQFIYKKNYLKARVYKHKMTKELLIVPHDQVEFDDEGFVKFTFPIAVPGLDTNIAYFSSEVTESETVINSNCLLNNGTMMQGNVIITKADYECILDENDYVLDVHVPGYEPLDTLKCKQSFEQAVQFYNTYFSEYSYKAFVCDSWLHTPHFKEILDADSNIRKFSSLFTLVSGVALNYAFLFFVFGTSDPDLDKLVRKSSLQEAVYNHLQSNKNLCVTSGLIMIE</sequence>
<dbReference type="OrthoDB" id="2139859at2"/>
<feature type="transmembrane region" description="Helical" evidence="1">
    <location>
        <begin position="308"/>
        <end position="326"/>
    </location>
</feature>
<dbReference type="Pfam" id="PF18164">
    <property type="entry name" value="GNAT_C"/>
    <property type="match status" value="1"/>
</dbReference>
<organism evidence="4 5">
    <name type="scientific">Paenibacillus pectinilyticus</name>
    <dbReference type="NCBI Taxonomy" id="512399"/>
    <lineage>
        <taxon>Bacteria</taxon>
        <taxon>Bacillati</taxon>
        <taxon>Bacillota</taxon>
        <taxon>Bacilli</taxon>
        <taxon>Bacillales</taxon>
        <taxon>Paenibacillaceae</taxon>
        <taxon>Paenibacillus</taxon>
    </lineage>
</organism>
<dbReference type="AlphaFoldDB" id="A0A1C1A606"/>
<keyword evidence="1" id="KW-0472">Membrane</keyword>
<dbReference type="EMBL" id="LYPC01000012">
    <property type="protein sequence ID" value="OCT15988.1"/>
    <property type="molecule type" value="Genomic_DNA"/>
</dbReference>